<protein>
    <submittedName>
        <fullName evidence="8">Radical SAM domain-containing protein</fullName>
    </submittedName>
</protein>
<feature type="domain" description="Radical SAM core" evidence="7">
    <location>
        <begin position="44"/>
        <end position="309"/>
    </location>
</feature>
<name>A0A377J6G6_9HELI</name>
<evidence type="ECO:0000256" key="4">
    <source>
        <dbReference type="ARBA" id="ARBA00022723"/>
    </source>
</evidence>
<comment type="cofactor">
    <cofactor evidence="1">
        <name>[4Fe-4S] cluster</name>
        <dbReference type="ChEBI" id="CHEBI:49883"/>
    </cofactor>
</comment>
<dbReference type="PANTHER" id="PTHR11135:SF1">
    <property type="entry name" value="PROTEIN YHCC"/>
    <property type="match status" value="1"/>
</dbReference>
<accession>A0A377J6G6</accession>
<gene>
    <name evidence="8" type="ORF">NCTC12410_01803</name>
</gene>
<dbReference type="Pfam" id="PF04055">
    <property type="entry name" value="Radical_SAM"/>
    <property type="match status" value="1"/>
</dbReference>
<evidence type="ECO:0000256" key="1">
    <source>
        <dbReference type="ARBA" id="ARBA00001966"/>
    </source>
</evidence>
<keyword evidence="4" id="KW-0479">Metal-binding</keyword>
<dbReference type="SFLD" id="SFLDG01086">
    <property type="entry name" value="elongater_protein-like"/>
    <property type="match status" value="1"/>
</dbReference>
<dbReference type="GO" id="GO:0046872">
    <property type="term" value="F:metal ion binding"/>
    <property type="evidence" value="ECO:0007669"/>
    <property type="project" value="UniProtKB-KW"/>
</dbReference>
<dbReference type="AlphaFoldDB" id="A0A377J6G6"/>
<reference evidence="8 9" key="1">
    <citation type="submission" date="2018-06" db="EMBL/GenBank/DDBJ databases">
        <authorList>
            <consortium name="Pathogen Informatics"/>
            <person name="Doyle S."/>
        </authorList>
    </citation>
    <scope>NUCLEOTIDE SEQUENCE [LARGE SCALE GENOMIC DNA]</scope>
    <source>
        <strain evidence="8 9">NCTC12410</strain>
    </source>
</reference>
<dbReference type="NCBIfam" id="TIGR01212">
    <property type="entry name" value="TIGR01212 family radical SAM protein"/>
    <property type="match status" value="1"/>
</dbReference>
<dbReference type="OrthoDB" id="9801689at2"/>
<dbReference type="InterPro" id="IPR058240">
    <property type="entry name" value="rSAM_sf"/>
</dbReference>
<dbReference type="SMART" id="SM00729">
    <property type="entry name" value="Elp3"/>
    <property type="match status" value="1"/>
</dbReference>
<evidence type="ECO:0000256" key="3">
    <source>
        <dbReference type="ARBA" id="ARBA00022691"/>
    </source>
</evidence>
<dbReference type="GO" id="GO:0051539">
    <property type="term" value="F:4 iron, 4 sulfur cluster binding"/>
    <property type="evidence" value="ECO:0007669"/>
    <property type="project" value="UniProtKB-KW"/>
</dbReference>
<evidence type="ECO:0000256" key="5">
    <source>
        <dbReference type="ARBA" id="ARBA00023004"/>
    </source>
</evidence>
<evidence type="ECO:0000313" key="9">
    <source>
        <dbReference type="Proteomes" id="UP000254841"/>
    </source>
</evidence>
<dbReference type="SFLD" id="SFLDS00029">
    <property type="entry name" value="Radical_SAM"/>
    <property type="match status" value="1"/>
</dbReference>
<keyword evidence="3" id="KW-0949">S-adenosyl-L-methionine</keyword>
<organism evidence="8 9">
    <name type="scientific">Helicobacter canis</name>
    <dbReference type="NCBI Taxonomy" id="29419"/>
    <lineage>
        <taxon>Bacteria</taxon>
        <taxon>Pseudomonadati</taxon>
        <taxon>Campylobacterota</taxon>
        <taxon>Epsilonproteobacteria</taxon>
        <taxon>Campylobacterales</taxon>
        <taxon>Helicobacteraceae</taxon>
        <taxon>Helicobacter</taxon>
    </lineage>
</organism>
<evidence type="ECO:0000313" key="8">
    <source>
        <dbReference type="EMBL" id="STO97958.1"/>
    </source>
</evidence>
<keyword evidence="5" id="KW-0408">Iron</keyword>
<dbReference type="InterPro" id="IPR006638">
    <property type="entry name" value="Elp3/MiaA/NifB-like_rSAM"/>
</dbReference>
<keyword evidence="2" id="KW-0004">4Fe-4S</keyword>
<dbReference type="InterPro" id="IPR007197">
    <property type="entry name" value="rSAM"/>
</dbReference>
<dbReference type="InterPro" id="IPR039661">
    <property type="entry name" value="ELP3"/>
</dbReference>
<dbReference type="Proteomes" id="UP000254841">
    <property type="component" value="Unassembled WGS sequence"/>
</dbReference>
<evidence type="ECO:0000256" key="6">
    <source>
        <dbReference type="ARBA" id="ARBA00023014"/>
    </source>
</evidence>
<keyword evidence="6" id="KW-0411">Iron-sulfur</keyword>
<dbReference type="PROSITE" id="PS51918">
    <property type="entry name" value="RADICAL_SAM"/>
    <property type="match status" value="1"/>
</dbReference>
<dbReference type="PANTHER" id="PTHR11135">
    <property type="entry name" value="HISTONE ACETYLTRANSFERASE-RELATED"/>
    <property type="match status" value="1"/>
</dbReference>
<dbReference type="SFLD" id="SFLDG01091">
    <property type="entry name" value="uncharacterized_CHP01210-like"/>
    <property type="match status" value="1"/>
</dbReference>
<evidence type="ECO:0000259" key="7">
    <source>
        <dbReference type="PROSITE" id="PS51918"/>
    </source>
</evidence>
<dbReference type="Pfam" id="PF16199">
    <property type="entry name" value="Radical_SAM_C"/>
    <property type="match status" value="1"/>
</dbReference>
<dbReference type="Gene3D" id="3.30.750.200">
    <property type="match status" value="1"/>
</dbReference>
<dbReference type="InterPro" id="IPR005911">
    <property type="entry name" value="YhcC-like"/>
</dbReference>
<dbReference type="EMBL" id="UGHV01000001">
    <property type="protein sequence ID" value="STO97958.1"/>
    <property type="molecule type" value="Genomic_DNA"/>
</dbReference>
<dbReference type="SUPFAM" id="SSF102114">
    <property type="entry name" value="Radical SAM enzymes"/>
    <property type="match status" value="1"/>
</dbReference>
<dbReference type="InterPro" id="IPR032432">
    <property type="entry name" value="Radical_SAM_C"/>
</dbReference>
<dbReference type="GO" id="GO:0003824">
    <property type="term" value="F:catalytic activity"/>
    <property type="evidence" value="ECO:0007669"/>
    <property type="project" value="InterPro"/>
</dbReference>
<evidence type="ECO:0000256" key="2">
    <source>
        <dbReference type="ARBA" id="ARBA00022485"/>
    </source>
</evidence>
<proteinExistence type="predicted"/>
<sequence length="351" mass="39776">MLESTFDSARSRSLESTFDQSQVSPHTLLQARELLTLGRYFKARFGQRVRKIPITLQGFTCPNIDGTLAKGGCIYCCNESFSPSAIKVPKVDSSPTMRPNLSTNPLLPKQLSQLEEQFLWHTEFHKRKFSVQKYMVYFQSYTNTYAPLETLQALFSKALGFANVVGLSIGTRVDCVDSRVLAMLGKFVKNGAEIWLEYGVQSVFDETLRKINRAHTSKGIKELFAATRASGIKVCAHLIYGLPGEDSEMMLHSLQKVLEWGIDGIKIHPLYVIEGTPLARMYHANRYIPIDLESYADLIIKSIQILPPEVVIHRISAGAHEESLLAPKWCFDKNIQMRLLRERLREIGVEY</sequence>